<evidence type="ECO:0000313" key="4">
    <source>
        <dbReference type="Proteomes" id="UP000265566"/>
    </source>
</evidence>
<evidence type="ECO:0000259" key="2">
    <source>
        <dbReference type="Pfam" id="PF04601"/>
    </source>
</evidence>
<keyword evidence="1" id="KW-0472">Membrane</keyword>
<name>A0A396GR09_MEDTR</name>
<evidence type="ECO:0000313" key="3">
    <source>
        <dbReference type="EMBL" id="RHN41155.1"/>
    </source>
</evidence>
<reference evidence="4" key="1">
    <citation type="journal article" date="2018" name="Nat. Plants">
        <title>Whole-genome landscape of Medicago truncatula symbiotic genes.</title>
        <authorList>
            <person name="Pecrix Y."/>
            <person name="Staton S.E."/>
            <person name="Sallet E."/>
            <person name="Lelandais-Briere C."/>
            <person name="Moreau S."/>
            <person name="Carrere S."/>
            <person name="Blein T."/>
            <person name="Jardinaud M.F."/>
            <person name="Latrasse D."/>
            <person name="Zouine M."/>
            <person name="Zahm M."/>
            <person name="Kreplak J."/>
            <person name="Mayjonade B."/>
            <person name="Satge C."/>
            <person name="Perez M."/>
            <person name="Cauet S."/>
            <person name="Marande W."/>
            <person name="Chantry-Darmon C."/>
            <person name="Lopez-Roques C."/>
            <person name="Bouchez O."/>
            <person name="Berard A."/>
            <person name="Debelle F."/>
            <person name="Munos S."/>
            <person name="Bendahmane A."/>
            <person name="Berges H."/>
            <person name="Niebel A."/>
            <person name="Buitink J."/>
            <person name="Frugier F."/>
            <person name="Benhamed M."/>
            <person name="Crespi M."/>
            <person name="Gouzy J."/>
            <person name="Gamas P."/>
        </authorList>
    </citation>
    <scope>NUCLEOTIDE SEQUENCE [LARGE SCALE GENOMIC DNA]</scope>
    <source>
        <strain evidence="4">cv. Jemalong A17</strain>
    </source>
</reference>
<dbReference type="Proteomes" id="UP000265566">
    <property type="component" value="Chromosome 8"/>
</dbReference>
<dbReference type="EMBL" id="PSQE01000008">
    <property type="protein sequence ID" value="RHN41155.1"/>
    <property type="molecule type" value="Genomic_DNA"/>
</dbReference>
<feature type="domain" description="DUF569" evidence="2">
    <location>
        <begin position="2"/>
        <end position="48"/>
    </location>
</feature>
<accession>A0A396GR09</accession>
<gene>
    <name evidence="3" type="ORF">MtrunA17_Chr8g0363011</name>
</gene>
<dbReference type="AlphaFoldDB" id="A0A396GR09"/>
<dbReference type="Gramene" id="rna47445">
    <property type="protein sequence ID" value="RHN41155.1"/>
    <property type="gene ID" value="gene47445"/>
</dbReference>
<proteinExistence type="predicted"/>
<protein>
    <recommendedName>
        <fullName evidence="2">DUF569 domain-containing protein</fullName>
    </recommendedName>
</protein>
<organism evidence="3 4">
    <name type="scientific">Medicago truncatula</name>
    <name type="common">Barrel medic</name>
    <name type="synonym">Medicago tribuloides</name>
    <dbReference type="NCBI Taxonomy" id="3880"/>
    <lineage>
        <taxon>Eukaryota</taxon>
        <taxon>Viridiplantae</taxon>
        <taxon>Streptophyta</taxon>
        <taxon>Embryophyta</taxon>
        <taxon>Tracheophyta</taxon>
        <taxon>Spermatophyta</taxon>
        <taxon>Magnoliopsida</taxon>
        <taxon>eudicotyledons</taxon>
        <taxon>Gunneridae</taxon>
        <taxon>Pentapetalae</taxon>
        <taxon>rosids</taxon>
        <taxon>fabids</taxon>
        <taxon>Fabales</taxon>
        <taxon>Fabaceae</taxon>
        <taxon>Papilionoideae</taxon>
        <taxon>50 kb inversion clade</taxon>
        <taxon>NPAAA clade</taxon>
        <taxon>Hologalegina</taxon>
        <taxon>IRL clade</taxon>
        <taxon>Trifolieae</taxon>
        <taxon>Medicago</taxon>
    </lineage>
</organism>
<dbReference type="InterPro" id="IPR007679">
    <property type="entry name" value="DUF569"/>
</dbReference>
<evidence type="ECO:0000256" key="1">
    <source>
        <dbReference type="SAM" id="Phobius"/>
    </source>
</evidence>
<feature type="transmembrane region" description="Helical" evidence="1">
    <location>
        <begin position="51"/>
        <end position="68"/>
    </location>
</feature>
<keyword evidence="1" id="KW-0812">Transmembrane</keyword>
<feature type="transmembrane region" description="Helical" evidence="1">
    <location>
        <begin position="74"/>
        <end position="97"/>
    </location>
</feature>
<dbReference type="Pfam" id="PF04601">
    <property type="entry name" value="DUF569"/>
    <property type="match status" value="1"/>
</dbReference>
<comment type="caution">
    <text evidence="3">The sequence shown here is derived from an EMBL/GenBank/DDBJ whole genome shotgun (WGS) entry which is preliminary data.</text>
</comment>
<keyword evidence="1" id="KW-1133">Transmembrane helix</keyword>
<sequence length="109" mass="12750">MGQKVIQTLPRRLDSSVEWEGAQVKLKTRYGNFLRGNGGLLPWRNSVRLRFIIEVLLRIGFFGMLMFLRFMLEILLLLLQFLILILLILDLLLLLLFPSNLIGFLDKYV</sequence>